<feature type="region of interest" description="Disordered" evidence="1">
    <location>
        <begin position="225"/>
        <end position="244"/>
    </location>
</feature>
<dbReference type="EMBL" id="MUJZ01027029">
    <property type="protein sequence ID" value="OTF78634.1"/>
    <property type="molecule type" value="Genomic_DNA"/>
</dbReference>
<name>A0A1Y3BF30_EURMA</name>
<accession>A0A1Y3BF30</accession>
<dbReference type="Proteomes" id="UP000194236">
    <property type="component" value="Unassembled WGS sequence"/>
</dbReference>
<keyword evidence="3" id="KW-1185">Reference proteome</keyword>
<dbReference type="OrthoDB" id="10569473at2759"/>
<organism evidence="2 3">
    <name type="scientific">Euroglyphus maynei</name>
    <name type="common">Mayne's house dust mite</name>
    <dbReference type="NCBI Taxonomy" id="6958"/>
    <lineage>
        <taxon>Eukaryota</taxon>
        <taxon>Metazoa</taxon>
        <taxon>Ecdysozoa</taxon>
        <taxon>Arthropoda</taxon>
        <taxon>Chelicerata</taxon>
        <taxon>Arachnida</taxon>
        <taxon>Acari</taxon>
        <taxon>Acariformes</taxon>
        <taxon>Sarcoptiformes</taxon>
        <taxon>Astigmata</taxon>
        <taxon>Psoroptidia</taxon>
        <taxon>Analgoidea</taxon>
        <taxon>Pyroglyphidae</taxon>
        <taxon>Pyroglyphinae</taxon>
        <taxon>Euroglyphus</taxon>
    </lineage>
</organism>
<protein>
    <submittedName>
        <fullName evidence="2">Uncharacterized protein</fullName>
    </submittedName>
</protein>
<gene>
    <name evidence="2" type="ORF">BLA29_007750</name>
</gene>
<evidence type="ECO:0000256" key="1">
    <source>
        <dbReference type="SAM" id="MobiDB-lite"/>
    </source>
</evidence>
<feature type="region of interest" description="Disordered" evidence="1">
    <location>
        <begin position="88"/>
        <end position="119"/>
    </location>
</feature>
<proteinExistence type="predicted"/>
<comment type="caution">
    <text evidence="2">The sequence shown here is derived from an EMBL/GenBank/DDBJ whole genome shotgun (WGS) entry which is preliminary data.</text>
</comment>
<evidence type="ECO:0000313" key="2">
    <source>
        <dbReference type="EMBL" id="OTF78634.1"/>
    </source>
</evidence>
<sequence>MASNIQQQIDLITEELKQLRLPHKLKQYRHYEKCLEQLKSTLSDDEESSATLIEQIDQLFVKLDKSVICGVDQCFLCGNNDNNRNNSSKTFHHHMDKQKQSIPINDHNNNHVDNDDQLNDSDRLLQTTRAKLRNTSSSSSTPIKAIVIETKKSDNIIQTKSESDQNKIDDVEKNGEINNDDALVTIKDPSNNEIENNEIKETNQTHDSNHAVENGGQKSIQIIDDEHGETTDNKTMAKVMKKGK</sequence>
<evidence type="ECO:0000313" key="3">
    <source>
        <dbReference type="Proteomes" id="UP000194236"/>
    </source>
</evidence>
<reference evidence="2 3" key="1">
    <citation type="submission" date="2017-03" db="EMBL/GenBank/DDBJ databases">
        <title>Genome Survey of Euroglyphus maynei.</title>
        <authorList>
            <person name="Arlian L.G."/>
            <person name="Morgan M.S."/>
            <person name="Rider S.D."/>
        </authorList>
    </citation>
    <scope>NUCLEOTIDE SEQUENCE [LARGE SCALE GENOMIC DNA]</scope>
    <source>
        <strain evidence="2">Arlian Lab</strain>
        <tissue evidence="2">Whole body</tissue>
    </source>
</reference>
<dbReference type="AlphaFoldDB" id="A0A1Y3BF30"/>